<reference evidence="3 4" key="1">
    <citation type="submission" date="2024-09" db="EMBL/GenBank/DDBJ databases">
        <authorList>
            <person name="Sun Q."/>
            <person name="Mori K."/>
        </authorList>
    </citation>
    <scope>NUCLEOTIDE SEQUENCE [LARGE SCALE GENOMIC DNA]</scope>
    <source>
        <strain evidence="3 4">CGMCC 1.9126</strain>
    </source>
</reference>
<dbReference type="PANTHER" id="PTHR21240:SF28">
    <property type="entry name" value="ISO-OROTATE DECARBOXYLASE (EUROFUNG)"/>
    <property type="match status" value="1"/>
</dbReference>
<evidence type="ECO:0000259" key="2">
    <source>
        <dbReference type="Pfam" id="PF04909"/>
    </source>
</evidence>
<dbReference type="SUPFAM" id="SSF51556">
    <property type="entry name" value="Metallo-dependent hydrolases"/>
    <property type="match status" value="1"/>
</dbReference>
<proteinExistence type="predicted"/>
<feature type="domain" description="Amidohydrolase-related" evidence="2">
    <location>
        <begin position="3"/>
        <end position="295"/>
    </location>
</feature>
<dbReference type="EMBL" id="JBHLUU010000016">
    <property type="protein sequence ID" value="MFC0474580.1"/>
    <property type="molecule type" value="Genomic_DNA"/>
</dbReference>
<dbReference type="InterPro" id="IPR006680">
    <property type="entry name" value="Amidohydro-rel"/>
</dbReference>
<evidence type="ECO:0000313" key="4">
    <source>
        <dbReference type="Proteomes" id="UP001589738"/>
    </source>
</evidence>
<protein>
    <submittedName>
        <fullName evidence="3">Amidohydrolase family protein</fullName>
    </submittedName>
</protein>
<evidence type="ECO:0000313" key="3">
    <source>
        <dbReference type="EMBL" id="MFC0474580.1"/>
    </source>
</evidence>
<keyword evidence="1" id="KW-0456">Lyase</keyword>
<comment type="caution">
    <text evidence="3">The sequence shown here is derived from an EMBL/GenBank/DDBJ whole genome shotgun (WGS) entry which is preliminary data.</text>
</comment>
<accession>A0ABV6KNU8</accession>
<sequence>MHDFHTHFIPHDVLAWLKDNKDIVNAKWIKKEENKDDFLVVNEKWGFELKPSFIDADLYLQNQKEAGVSHSLISPIPQLFMYDFPHDITTDISQVYNQSLSRFVTQSKGHLSALGTVPLSHPERAAQILHDAMNLGLKGAIIGPSAAGNMLSDDFFIPFFEEANRLKAILFIHPLLSEDPRLKKWMMPNLIGVPWETTVCATDILLSGMIDKYPNIKMLFAHGGGFLPYQIGRLDKGYEQWGAVSSNLQGKPSEYLKRFWYDTVLWNPASIDFLVETVGEDRVVPGSDFPFDLCVWPPQTSFTKGIQSLLD</sequence>
<organism evidence="3 4">
    <name type="scientific">Robertmurraya beringensis</name>
    <dbReference type="NCBI Taxonomy" id="641660"/>
    <lineage>
        <taxon>Bacteria</taxon>
        <taxon>Bacillati</taxon>
        <taxon>Bacillota</taxon>
        <taxon>Bacilli</taxon>
        <taxon>Bacillales</taxon>
        <taxon>Bacillaceae</taxon>
        <taxon>Robertmurraya</taxon>
    </lineage>
</organism>
<dbReference type="InterPro" id="IPR032466">
    <property type="entry name" value="Metal_Hydrolase"/>
</dbReference>
<dbReference type="RefSeq" id="WP_160545474.1">
    <property type="nucleotide sequence ID" value="NZ_JBHLUU010000016.1"/>
</dbReference>
<dbReference type="Proteomes" id="UP001589738">
    <property type="component" value="Unassembled WGS sequence"/>
</dbReference>
<name>A0ABV6KNU8_9BACI</name>
<dbReference type="PANTHER" id="PTHR21240">
    <property type="entry name" value="2-AMINO-3-CARBOXYLMUCONATE-6-SEMIALDEHYDE DECARBOXYLASE"/>
    <property type="match status" value="1"/>
</dbReference>
<gene>
    <name evidence="3" type="ORF">ACFFHF_04620</name>
</gene>
<evidence type="ECO:0000256" key="1">
    <source>
        <dbReference type="ARBA" id="ARBA00023239"/>
    </source>
</evidence>
<dbReference type="Gene3D" id="3.20.20.140">
    <property type="entry name" value="Metal-dependent hydrolases"/>
    <property type="match status" value="1"/>
</dbReference>
<dbReference type="InterPro" id="IPR032465">
    <property type="entry name" value="ACMSD"/>
</dbReference>
<keyword evidence="4" id="KW-1185">Reference proteome</keyword>
<dbReference type="Pfam" id="PF04909">
    <property type="entry name" value="Amidohydro_2"/>
    <property type="match status" value="1"/>
</dbReference>